<organism evidence="3 4">
    <name type="scientific">Trueperella bernardiae</name>
    <dbReference type="NCBI Taxonomy" id="59561"/>
    <lineage>
        <taxon>Bacteria</taxon>
        <taxon>Bacillati</taxon>
        <taxon>Actinomycetota</taxon>
        <taxon>Actinomycetes</taxon>
        <taxon>Actinomycetales</taxon>
        <taxon>Actinomycetaceae</taxon>
        <taxon>Trueperella</taxon>
    </lineage>
</organism>
<gene>
    <name evidence="3" type="ORF">QP858_09255</name>
</gene>
<reference evidence="3" key="1">
    <citation type="submission" date="2023-05" db="EMBL/GenBank/DDBJ databases">
        <title>Genomic Catalog of Human Bladder Bacteria.</title>
        <authorList>
            <person name="Du J."/>
        </authorList>
    </citation>
    <scope>NUCLEOTIDE SEQUENCE</scope>
    <source>
        <strain evidence="3">UMB1304A</strain>
    </source>
</reference>
<evidence type="ECO:0000256" key="2">
    <source>
        <dbReference type="SAM" id="SignalP"/>
    </source>
</evidence>
<feature type="compositionally biased region" description="Polar residues" evidence="1">
    <location>
        <begin position="176"/>
        <end position="191"/>
    </location>
</feature>
<dbReference type="RefSeq" id="WP_285170964.1">
    <property type="nucleotide sequence ID" value="NZ_JASPDQ010000028.1"/>
</dbReference>
<dbReference type="PROSITE" id="PS51257">
    <property type="entry name" value="PROKAR_LIPOPROTEIN"/>
    <property type="match status" value="1"/>
</dbReference>
<evidence type="ECO:0000313" key="3">
    <source>
        <dbReference type="EMBL" id="MDK8602642.1"/>
    </source>
</evidence>
<sequence>MKKRHAAALALTALTLAGCTAKEPTPEPLPTLTTSAPATATAELATPEHAAHPKVTAEQQAIALEAARIMTTWNPAEDATQTHAELRARHLMTDERGARVTTPERPSSGAEWTAAAKEHATSEPVVSLNTQADTPGVAVRATWSWKRPDGSALPRAGTPIRYYTFTFDPDDPTKINDYTYTDRTTAASPTE</sequence>
<evidence type="ECO:0000256" key="1">
    <source>
        <dbReference type="SAM" id="MobiDB-lite"/>
    </source>
</evidence>
<feature type="region of interest" description="Disordered" evidence="1">
    <location>
        <begin position="91"/>
        <end position="113"/>
    </location>
</feature>
<evidence type="ECO:0008006" key="5">
    <source>
        <dbReference type="Google" id="ProtNLM"/>
    </source>
</evidence>
<feature type="region of interest" description="Disordered" evidence="1">
    <location>
        <begin position="170"/>
        <end position="191"/>
    </location>
</feature>
<accession>A0AAW6ZFT5</accession>
<feature type="signal peptide" evidence="2">
    <location>
        <begin position="1"/>
        <end position="21"/>
    </location>
</feature>
<dbReference type="AlphaFoldDB" id="A0AAW6ZFT5"/>
<protein>
    <recommendedName>
        <fullName evidence="5">Lipoprotein</fullName>
    </recommendedName>
</protein>
<comment type="caution">
    <text evidence="3">The sequence shown here is derived from an EMBL/GenBank/DDBJ whole genome shotgun (WGS) entry which is preliminary data.</text>
</comment>
<dbReference type="EMBL" id="JASPDQ010000028">
    <property type="protein sequence ID" value="MDK8602642.1"/>
    <property type="molecule type" value="Genomic_DNA"/>
</dbReference>
<proteinExistence type="predicted"/>
<dbReference type="Proteomes" id="UP001225576">
    <property type="component" value="Unassembled WGS sequence"/>
</dbReference>
<keyword evidence="2" id="KW-0732">Signal</keyword>
<name>A0AAW6ZFT5_9ACTO</name>
<feature type="chain" id="PRO_5043622310" description="Lipoprotein" evidence="2">
    <location>
        <begin position="22"/>
        <end position="191"/>
    </location>
</feature>
<evidence type="ECO:0000313" key="4">
    <source>
        <dbReference type="Proteomes" id="UP001225576"/>
    </source>
</evidence>